<dbReference type="SMART" id="SM00507">
    <property type="entry name" value="HNHc"/>
    <property type="match status" value="1"/>
</dbReference>
<dbReference type="Proteomes" id="UP000006015">
    <property type="component" value="Unassembled WGS sequence"/>
</dbReference>
<comment type="caution">
    <text evidence="2">The sequence shown here is derived from an EMBL/GenBank/DDBJ whole genome shotgun (WGS) entry which is preliminary data.</text>
</comment>
<dbReference type="Gene3D" id="1.10.30.50">
    <property type="match status" value="1"/>
</dbReference>
<evidence type="ECO:0000313" key="2">
    <source>
        <dbReference type="EMBL" id="EFG81636.1"/>
    </source>
</evidence>
<dbReference type="EMBL" id="ADNS01000007">
    <property type="protein sequence ID" value="EFG81636.1"/>
    <property type="molecule type" value="Genomic_DNA"/>
</dbReference>
<sequence>MNILSAFAFFSSHGVSFLRAVMDLHAYDLVEYGMSVDQAKRYKRVANAFLGPADSPRVQRETLELAERQGMSVDRLIMIDRHATKVKARGQAWALRAELVAMTGTFDEVNEFAAERVREIVGPTPRKPGVRFSRSRDGMRTMTVTDEQREITDLEKTLDAICAAGKKGADDAASASNAGTQDVVPRSEALRTAFWQHLRDGGGVIKPAYSTVIAIGVDDAFRILSGRGDDVVLGLSDGTTMTGAEYLAAMDAGELGRDIFAGLFHPVSGPVNLYSARFASFKQRMLAKAENLVCPWPECAVPADRCQVHHIDAHAHGGQTEPSNLTMLCPYHNGVNDDEANKRRRGRVDRHFGHVRYTTPSGRIIANRHDNCTRGAMHLIAKKVWV</sequence>
<keyword evidence="2" id="KW-0255">Endonuclease</keyword>
<keyword evidence="2" id="KW-0378">Hydrolase</keyword>
<reference evidence="2 3" key="1">
    <citation type="submission" date="2010-04" db="EMBL/GenBank/DDBJ databases">
        <authorList>
            <person name="Weinstock G."/>
            <person name="Sodergren E."/>
            <person name="Clifton S."/>
            <person name="Fulton L."/>
            <person name="Fulton B."/>
            <person name="Courtney L."/>
            <person name="Fronick C."/>
            <person name="Harrison M."/>
            <person name="Strong C."/>
            <person name="Farmer C."/>
            <person name="Delahaunty K."/>
            <person name="Markovic C."/>
            <person name="Hall O."/>
            <person name="Minx P."/>
            <person name="Tomlinson C."/>
            <person name="Mitreva M."/>
            <person name="Hou S."/>
            <person name="Wollam A."/>
            <person name="Pepin K.H."/>
            <person name="Johnson M."/>
            <person name="Bhonagiri V."/>
            <person name="Zhang X."/>
            <person name="Suruliraj S."/>
            <person name="Warren W."/>
            <person name="Chinwalla A."/>
            <person name="Mardis E.R."/>
            <person name="Wilson R.K."/>
        </authorList>
    </citation>
    <scope>NUCLEOTIDE SEQUENCE [LARGE SCALE GENOMIC DNA]</scope>
    <source>
        <strain evidence="2 3">DSM 20306</strain>
    </source>
</reference>
<organism evidence="2 3">
    <name type="scientific">Corynebacterium ammoniagenes DSM 20306</name>
    <dbReference type="NCBI Taxonomy" id="649754"/>
    <lineage>
        <taxon>Bacteria</taxon>
        <taxon>Bacillati</taxon>
        <taxon>Actinomycetota</taxon>
        <taxon>Actinomycetes</taxon>
        <taxon>Mycobacteriales</taxon>
        <taxon>Corynebacteriaceae</taxon>
        <taxon>Corynebacterium</taxon>
    </lineage>
</organism>
<dbReference type="RefSeq" id="WP_003846858.1">
    <property type="nucleotide sequence ID" value="NZ_CP009244.1"/>
</dbReference>
<accession>A0ABP2IDM3</accession>
<keyword evidence="2" id="KW-0540">Nuclease</keyword>
<dbReference type="InterPro" id="IPR002711">
    <property type="entry name" value="HNH"/>
</dbReference>
<dbReference type="GO" id="GO:0004519">
    <property type="term" value="F:endonuclease activity"/>
    <property type="evidence" value="ECO:0007669"/>
    <property type="project" value="UniProtKB-KW"/>
</dbReference>
<dbReference type="CDD" id="cd00085">
    <property type="entry name" value="HNHc"/>
    <property type="match status" value="1"/>
</dbReference>
<dbReference type="Pfam" id="PF01844">
    <property type="entry name" value="HNH"/>
    <property type="match status" value="1"/>
</dbReference>
<protein>
    <submittedName>
        <fullName evidence="2">HNH endonuclease domain protein</fullName>
    </submittedName>
</protein>
<evidence type="ECO:0000259" key="1">
    <source>
        <dbReference type="SMART" id="SM00507"/>
    </source>
</evidence>
<name>A0ABP2IDM3_CORAM</name>
<gene>
    <name evidence="2" type="ORF">HMPREF0281_00998</name>
</gene>
<evidence type="ECO:0000313" key="3">
    <source>
        <dbReference type="Proteomes" id="UP000006015"/>
    </source>
</evidence>
<feature type="domain" description="HNH nuclease" evidence="1">
    <location>
        <begin position="281"/>
        <end position="334"/>
    </location>
</feature>
<proteinExistence type="predicted"/>
<keyword evidence="3" id="KW-1185">Reference proteome</keyword>
<dbReference type="InterPro" id="IPR003615">
    <property type="entry name" value="HNH_nuc"/>
</dbReference>